<feature type="transmembrane region" description="Helical" evidence="1">
    <location>
        <begin position="6"/>
        <end position="22"/>
    </location>
</feature>
<feature type="compositionally biased region" description="Basic residues" evidence="2">
    <location>
        <begin position="271"/>
        <end position="283"/>
    </location>
</feature>
<feature type="compositionally biased region" description="Acidic residues" evidence="2">
    <location>
        <begin position="221"/>
        <end position="230"/>
    </location>
</feature>
<sequence>MSFIFRGLSSLIGTIIPCFYSFKALKKPTNVKLTQCVQYWSVYSAYLAIDYIVSTTFITCFIPFYDFLTFIFVLYIAIPQLGGASFVYKKILAPFLRKKERDFDKIISAVMTKAISYAPSFISSAVDMIKSLINSTSTAFIEYQDDVDIVPNRFRKTRIQNELRNRPATLPVIDIKPEIIDDEYELAMSRSNSRIVADLTDDELEISHMPSISESRFILDESGDGSDEERIENRLRSKRGRTSRSSVATPTIERAPSANIDSPPQEEPVRAKRGRPRRTSKKL</sequence>
<dbReference type="Pfam" id="PF03134">
    <property type="entry name" value="TB2_DP1_HVA22"/>
    <property type="match status" value="1"/>
</dbReference>
<gene>
    <name evidence="3" type="ORF">CBOVIS_LOCUS6851</name>
</gene>
<keyword evidence="1" id="KW-1133">Transmembrane helix</keyword>
<evidence type="ECO:0000313" key="4">
    <source>
        <dbReference type="Proteomes" id="UP000494206"/>
    </source>
</evidence>
<dbReference type="OrthoDB" id="5868404at2759"/>
<keyword evidence="1" id="KW-0472">Membrane</keyword>
<evidence type="ECO:0000256" key="1">
    <source>
        <dbReference type="RuleBase" id="RU362006"/>
    </source>
</evidence>
<dbReference type="InterPro" id="IPR004345">
    <property type="entry name" value="TB2_DP1_HVA22"/>
</dbReference>
<evidence type="ECO:0000256" key="2">
    <source>
        <dbReference type="SAM" id="MobiDB-lite"/>
    </source>
</evidence>
<evidence type="ECO:0000313" key="3">
    <source>
        <dbReference type="EMBL" id="CAB3404533.1"/>
    </source>
</evidence>
<dbReference type="AlphaFoldDB" id="A0A8S1ET54"/>
<keyword evidence="4" id="KW-1185">Reference proteome</keyword>
<dbReference type="GO" id="GO:0016020">
    <property type="term" value="C:membrane"/>
    <property type="evidence" value="ECO:0007669"/>
    <property type="project" value="UniProtKB-SubCell"/>
</dbReference>
<reference evidence="3 4" key="1">
    <citation type="submission" date="2020-04" db="EMBL/GenBank/DDBJ databases">
        <authorList>
            <person name="Laetsch R D."/>
            <person name="Stevens L."/>
            <person name="Kumar S."/>
            <person name="Blaxter L. M."/>
        </authorList>
    </citation>
    <scope>NUCLEOTIDE SEQUENCE [LARGE SCALE GENOMIC DNA]</scope>
</reference>
<dbReference type="EMBL" id="CADEPM010000004">
    <property type="protein sequence ID" value="CAB3404533.1"/>
    <property type="molecule type" value="Genomic_DNA"/>
</dbReference>
<keyword evidence="1" id="KW-0812">Transmembrane</keyword>
<accession>A0A8S1ET54</accession>
<protein>
    <recommendedName>
        <fullName evidence="1">Receptor expression-enhancing protein</fullName>
    </recommendedName>
</protein>
<dbReference type="PANTHER" id="PTHR12300:SF104">
    <property type="entry name" value="RECEPTOR EXPRESSION-ENHANCING PROTEIN"/>
    <property type="match status" value="1"/>
</dbReference>
<organism evidence="3 4">
    <name type="scientific">Caenorhabditis bovis</name>
    <dbReference type="NCBI Taxonomy" id="2654633"/>
    <lineage>
        <taxon>Eukaryota</taxon>
        <taxon>Metazoa</taxon>
        <taxon>Ecdysozoa</taxon>
        <taxon>Nematoda</taxon>
        <taxon>Chromadorea</taxon>
        <taxon>Rhabditida</taxon>
        <taxon>Rhabditina</taxon>
        <taxon>Rhabditomorpha</taxon>
        <taxon>Rhabditoidea</taxon>
        <taxon>Rhabditidae</taxon>
        <taxon>Peloderinae</taxon>
        <taxon>Caenorhabditis</taxon>
    </lineage>
</organism>
<feature type="transmembrane region" description="Helical" evidence="1">
    <location>
        <begin position="70"/>
        <end position="88"/>
    </location>
</feature>
<name>A0A8S1ET54_9PELO</name>
<comment type="subcellular location">
    <subcellularLocation>
        <location evidence="1">Membrane</location>
        <topology evidence="1">Multi-pass membrane protein</topology>
    </subcellularLocation>
</comment>
<comment type="caution">
    <text evidence="3">The sequence shown here is derived from an EMBL/GenBank/DDBJ whole genome shotgun (WGS) entry which is preliminary data.</text>
</comment>
<proteinExistence type="inferred from homology"/>
<dbReference type="Proteomes" id="UP000494206">
    <property type="component" value="Unassembled WGS sequence"/>
</dbReference>
<dbReference type="PANTHER" id="PTHR12300">
    <property type="entry name" value="HVA22-LIKE PROTEINS"/>
    <property type="match status" value="1"/>
</dbReference>
<feature type="transmembrane region" description="Helical" evidence="1">
    <location>
        <begin position="43"/>
        <end position="64"/>
    </location>
</feature>
<comment type="similarity">
    <text evidence="1">Belongs to the DP1 family.</text>
</comment>
<feature type="region of interest" description="Disordered" evidence="2">
    <location>
        <begin position="215"/>
        <end position="283"/>
    </location>
</feature>